<dbReference type="SUPFAM" id="SSF55048">
    <property type="entry name" value="Probable ACP-binding domain of malonyl-CoA ACP transacylase"/>
    <property type="match status" value="1"/>
</dbReference>
<evidence type="ECO:0000256" key="5">
    <source>
        <dbReference type="ARBA" id="ARBA00022857"/>
    </source>
</evidence>
<evidence type="ECO:0000256" key="2">
    <source>
        <dbReference type="ARBA" id="ARBA00010009"/>
    </source>
</evidence>
<comment type="similarity">
    <text evidence="2 16">Belongs to the fungal fatty acid synthetase subunit beta family.</text>
</comment>
<evidence type="ECO:0000256" key="13">
    <source>
        <dbReference type="ARBA" id="ARBA00048536"/>
    </source>
</evidence>
<accession>A0A9W9QZ53</accession>
<comment type="catalytic activity">
    <reaction evidence="13">
        <text>(9Z)-octadecenoyl-[ACP] + H2O = (9Z)-octadecenoate + holo-[ACP] + H(+)</text>
        <dbReference type="Rhea" id="RHEA:15057"/>
        <dbReference type="Rhea" id="RHEA-COMP:9685"/>
        <dbReference type="Rhea" id="RHEA-COMP:9924"/>
        <dbReference type="ChEBI" id="CHEBI:15377"/>
        <dbReference type="ChEBI" id="CHEBI:15378"/>
        <dbReference type="ChEBI" id="CHEBI:30823"/>
        <dbReference type="ChEBI" id="CHEBI:64479"/>
        <dbReference type="ChEBI" id="CHEBI:78783"/>
        <dbReference type="EC" id="3.1.2.14"/>
    </reaction>
</comment>
<dbReference type="Gene3D" id="1.20.930.70">
    <property type="match status" value="1"/>
</dbReference>
<evidence type="ECO:0000256" key="15">
    <source>
        <dbReference type="ARBA" id="ARBA00048835"/>
    </source>
</evidence>
<keyword evidence="20" id="KW-1185">Reference proteome</keyword>
<feature type="active site" description="For acetyltransferase activity" evidence="17">
    <location>
        <position position="293"/>
    </location>
</feature>
<keyword evidence="6 16" id="KW-0560">Oxidoreductase</keyword>
<evidence type="ECO:0000256" key="17">
    <source>
        <dbReference type="PIRSR" id="PIRSR005562-1"/>
    </source>
</evidence>
<dbReference type="Pfam" id="PF17828">
    <property type="entry name" value="FAS_N"/>
    <property type="match status" value="1"/>
</dbReference>
<dbReference type="Pfam" id="PF22235">
    <property type="entry name" value="FAS1_thioest_ins"/>
    <property type="match status" value="1"/>
</dbReference>
<dbReference type="PIRSF" id="PIRSF005562">
    <property type="entry name" value="FAS_yeast_beta"/>
    <property type="match status" value="1"/>
</dbReference>
<comment type="caution">
    <text evidence="19">The sequence shown here is derived from an EMBL/GenBank/DDBJ whole genome shotgun (WGS) entry which is preliminary data.</text>
</comment>
<dbReference type="Pfam" id="PF13452">
    <property type="entry name" value="FAS1_DH_region"/>
    <property type="match status" value="1"/>
</dbReference>
<dbReference type="GO" id="GO:0004312">
    <property type="term" value="F:fatty acid synthase activity"/>
    <property type="evidence" value="ECO:0007669"/>
    <property type="project" value="InterPro"/>
</dbReference>
<evidence type="ECO:0000256" key="16">
    <source>
        <dbReference type="PIRNR" id="PIRNR005562"/>
    </source>
</evidence>
<dbReference type="FunFam" id="3.20.20.70:FF:000078">
    <property type="entry name" value="Fatty acid synthase beta subunit dehydratase"/>
    <property type="match status" value="1"/>
</dbReference>
<dbReference type="Proteomes" id="UP001148299">
    <property type="component" value="Unassembled WGS sequence"/>
</dbReference>
<dbReference type="Pfam" id="PF08354">
    <property type="entry name" value="Fas1-AflB-like_hel"/>
    <property type="match status" value="1"/>
</dbReference>
<comment type="catalytic activity">
    <reaction evidence="15">
        <text>holo-[ACP] + acetyl-CoA = acetyl-[ACP] + CoA</text>
        <dbReference type="Rhea" id="RHEA:41788"/>
        <dbReference type="Rhea" id="RHEA-COMP:9621"/>
        <dbReference type="Rhea" id="RHEA-COMP:9685"/>
        <dbReference type="ChEBI" id="CHEBI:57287"/>
        <dbReference type="ChEBI" id="CHEBI:57288"/>
        <dbReference type="ChEBI" id="CHEBI:64479"/>
        <dbReference type="ChEBI" id="CHEBI:78446"/>
        <dbReference type="EC" id="2.3.1.38"/>
    </reaction>
</comment>
<comment type="catalytic activity">
    <reaction evidence="14">
        <text>a 2,3-saturated acyl-[ACP] + NAD(+) = a (2E)-enoyl-[ACP] + NADH + H(+)</text>
        <dbReference type="Rhea" id="RHEA:10240"/>
        <dbReference type="Rhea" id="RHEA-COMP:9925"/>
        <dbReference type="Rhea" id="RHEA-COMP:9926"/>
        <dbReference type="ChEBI" id="CHEBI:15378"/>
        <dbReference type="ChEBI" id="CHEBI:57540"/>
        <dbReference type="ChEBI" id="CHEBI:57945"/>
        <dbReference type="ChEBI" id="CHEBI:78784"/>
        <dbReference type="ChEBI" id="CHEBI:78785"/>
        <dbReference type="EC" id="1.3.1.9"/>
    </reaction>
</comment>
<dbReference type="PANTHER" id="PTHR10982:SF21">
    <property type="entry name" value="FATTY ACID SYNTHASE SUBUNIT BETA"/>
    <property type="match status" value="1"/>
</dbReference>
<comment type="subunit">
    <text evidence="10">[Alpha(6)beta(6)] hexamers of two multifunctional subunits (alpha and beta).</text>
</comment>
<dbReference type="CDD" id="cd03447">
    <property type="entry name" value="FAS_MaoC"/>
    <property type="match status" value="1"/>
</dbReference>
<organism evidence="19 20">
    <name type="scientific">Penicillium brevicompactum</name>
    <dbReference type="NCBI Taxonomy" id="5074"/>
    <lineage>
        <taxon>Eukaryota</taxon>
        <taxon>Fungi</taxon>
        <taxon>Dikarya</taxon>
        <taxon>Ascomycota</taxon>
        <taxon>Pezizomycotina</taxon>
        <taxon>Eurotiomycetes</taxon>
        <taxon>Eurotiomycetidae</taxon>
        <taxon>Eurotiales</taxon>
        <taxon>Aspergillaceae</taxon>
        <taxon>Penicillium</taxon>
    </lineage>
</organism>
<dbReference type="SUPFAM" id="SSF54637">
    <property type="entry name" value="Thioesterase/thiol ester dehydrase-isomerase"/>
    <property type="match status" value="2"/>
</dbReference>
<dbReference type="Gene3D" id="3.30.1120.100">
    <property type="match status" value="1"/>
</dbReference>
<keyword evidence="7 16" id="KW-0520">NAD</keyword>
<dbReference type="Gene3D" id="2.40.128.700">
    <property type="match status" value="1"/>
</dbReference>
<comment type="catalytic activity">
    <reaction evidence="1">
        <text>a (3R)-hydroxyacyl-[ACP] = a (2E)-enoyl-[ACP] + H2O</text>
        <dbReference type="Rhea" id="RHEA:13097"/>
        <dbReference type="Rhea" id="RHEA-COMP:9925"/>
        <dbReference type="Rhea" id="RHEA-COMP:9945"/>
        <dbReference type="ChEBI" id="CHEBI:15377"/>
        <dbReference type="ChEBI" id="CHEBI:78784"/>
        <dbReference type="ChEBI" id="CHEBI:78827"/>
        <dbReference type="EC" id="4.2.1.59"/>
    </reaction>
</comment>
<feature type="domain" description="Malonyl-CoA:ACP transacylase (MAT)" evidence="18">
    <location>
        <begin position="1700"/>
        <end position="2077"/>
    </location>
</feature>
<dbReference type="InterPro" id="IPR013785">
    <property type="entry name" value="Aldolase_TIM"/>
</dbReference>
<evidence type="ECO:0000256" key="9">
    <source>
        <dbReference type="ARBA" id="ARBA00023268"/>
    </source>
</evidence>
<dbReference type="GO" id="GO:0004321">
    <property type="term" value="F:fatty-acyl-CoA synthase activity"/>
    <property type="evidence" value="ECO:0007669"/>
    <property type="project" value="UniProtKB-EC"/>
</dbReference>
<dbReference type="InterPro" id="IPR041099">
    <property type="entry name" value="FAS1_N"/>
</dbReference>
<reference evidence="19" key="1">
    <citation type="submission" date="2022-12" db="EMBL/GenBank/DDBJ databases">
        <authorList>
            <person name="Petersen C."/>
        </authorList>
    </citation>
    <scope>NUCLEOTIDE SEQUENCE</scope>
    <source>
        <strain evidence="19">IBT 35675</strain>
    </source>
</reference>
<dbReference type="SUPFAM" id="SSF52151">
    <property type="entry name" value="FabD/lysophospholipase-like"/>
    <property type="match status" value="2"/>
</dbReference>
<keyword evidence="3 16" id="KW-0808">Transferase</keyword>
<evidence type="ECO:0000256" key="14">
    <source>
        <dbReference type="ARBA" id="ARBA00048572"/>
    </source>
</evidence>
<dbReference type="GO" id="GO:0004318">
    <property type="term" value="F:enoyl-[acyl-carrier-protein] reductase (NADH) activity"/>
    <property type="evidence" value="ECO:0007669"/>
    <property type="project" value="UniProtKB-UniRule"/>
</dbReference>
<dbReference type="SUPFAM" id="SSF51395">
    <property type="entry name" value="FMN-linked oxidoreductases"/>
    <property type="match status" value="1"/>
</dbReference>
<dbReference type="GO" id="GO:0004313">
    <property type="term" value="F:[acyl-carrier-protein] S-acetyltransferase activity"/>
    <property type="evidence" value="ECO:0007669"/>
    <property type="project" value="UniProtKB-EC"/>
</dbReference>
<dbReference type="Gene3D" id="3.30.70.3330">
    <property type="match status" value="1"/>
</dbReference>
<dbReference type="Gene3D" id="6.10.60.10">
    <property type="match status" value="1"/>
</dbReference>
<dbReference type="PRINTS" id="PR01483">
    <property type="entry name" value="FASYNTHASE"/>
</dbReference>
<dbReference type="EMBL" id="JAPZBR010000006">
    <property type="protein sequence ID" value="KAJ5350732.1"/>
    <property type="molecule type" value="Genomic_DNA"/>
</dbReference>
<dbReference type="InterPro" id="IPR016035">
    <property type="entry name" value="Acyl_Trfase/lysoPLipase"/>
</dbReference>
<dbReference type="FunFam" id="3.30.70.3330:FF:000001">
    <property type="entry name" value="Fatty acid synthase subunit beta dehydratase"/>
    <property type="match status" value="1"/>
</dbReference>
<keyword evidence="4 16" id="KW-0378">Hydrolase</keyword>
<dbReference type="InterPro" id="IPR050830">
    <property type="entry name" value="Fungal_FAS"/>
</dbReference>
<dbReference type="Gene3D" id="3.10.129.10">
    <property type="entry name" value="Hotdog Thioesterase"/>
    <property type="match status" value="1"/>
</dbReference>
<dbReference type="GO" id="GO:0006633">
    <property type="term" value="P:fatty acid biosynthetic process"/>
    <property type="evidence" value="ECO:0007669"/>
    <property type="project" value="InterPro"/>
</dbReference>
<feature type="active site" description="For malonyltransferase activity" evidence="17">
    <location>
        <position position="1844"/>
    </location>
</feature>
<dbReference type="InterPro" id="IPR032088">
    <property type="entry name" value="SAT"/>
</dbReference>
<reference evidence="19" key="2">
    <citation type="journal article" date="2023" name="IMA Fungus">
        <title>Comparative genomic study of the Penicillium genus elucidates a diverse pangenome and 15 lateral gene transfer events.</title>
        <authorList>
            <person name="Petersen C."/>
            <person name="Sorensen T."/>
            <person name="Nielsen M.R."/>
            <person name="Sondergaard T.E."/>
            <person name="Sorensen J.L."/>
            <person name="Fitzpatrick D.A."/>
            <person name="Frisvad J.C."/>
            <person name="Nielsen K.L."/>
        </authorList>
    </citation>
    <scope>NUCLEOTIDE SEQUENCE</scope>
    <source>
        <strain evidence="19">IBT 35675</strain>
    </source>
</reference>
<comment type="catalytic activity">
    <reaction evidence="12">
        <text>holo-[ACP] + malonyl-CoA = malonyl-[ACP] + CoA</text>
        <dbReference type="Rhea" id="RHEA:41792"/>
        <dbReference type="Rhea" id="RHEA-COMP:9623"/>
        <dbReference type="Rhea" id="RHEA-COMP:9685"/>
        <dbReference type="ChEBI" id="CHEBI:57287"/>
        <dbReference type="ChEBI" id="CHEBI:57384"/>
        <dbReference type="ChEBI" id="CHEBI:64479"/>
        <dbReference type="ChEBI" id="CHEBI:78449"/>
        <dbReference type="EC" id="2.3.1.39"/>
    </reaction>
</comment>
<name>A0A9W9QZ53_PENBR</name>
<dbReference type="GO" id="GO:0004314">
    <property type="term" value="F:[acyl-carrier-protein] S-malonyltransferase activity"/>
    <property type="evidence" value="ECO:0007669"/>
    <property type="project" value="UniProtKB-EC"/>
</dbReference>
<evidence type="ECO:0000259" key="18">
    <source>
        <dbReference type="SMART" id="SM00827"/>
    </source>
</evidence>
<keyword evidence="5 16" id="KW-0521">NADP</keyword>
<protein>
    <recommendedName>
        <fullName evidence="18">Malonyl-CoA:ACP transacylase (MAT) domain-containing protein</fullName>
    </recommendedName>
</protein>
<dbReference type="InterPro" id="IPR040883">
    <property type="entry name" value="FAS_meander"/>
</dbReference>
<evidence type="ECO:0000256" key="11">
    <source>
        <dbReference type="ARBA" id="ARBA00048237"/>
    </source>
</evidence>
<evidence type="ECO:0000256" key="8">
    <source>
        <dbReference type="ARBA" id="ARBA00023239"/>
    </source>
</evidence>
<dbReference type="InterPro" id="IPR029069">
    <property type="entry name" value="HotDog_dom_sf"/>
</dbReference>
<evidence type="ECO:0000313" key="20">
    <source>
        <dbReference type="Proteomes" id="UP001148299"/>
    </source>
</evidence>
<evidence type="ECO:0000256" key="3">
    <source>
        <dbReference type="ARBA" id="ARBA00022679"/>
    </source>
</evidence>
<dbReference type="GO" id="GO:0019171">
    <property type="term" value="F:(3R)-hydroxyacyl-[acyl-carrier-protein] dehydratase activity"/>
    <property type="evidence" value="ECO:0007669"/>
    <property type="project" value="UniProtKB-EC"/>
</dbReference>
<dbReference type="Pfam" id="PF16073">
    <property type="entry name" value="SAT"/>
    <property type="match status" value="1"/>
</dbReference>
<dbReference type="InterPro" id="IPR002539">
    <property type="entry name" value="MaoC-like_dom"/>
</dbReference>
<dbReference type="PANTHER" id="PTHR10982">
    <property type="entry name" value="MALONYL COA-ACYL CARRIER PROTEIN TRANSACYLASE"/>
    <property type="match status" value="1"/>
</dbReference>
<evidence type="ECO:0000256" key="10">
    <source>
        <dbReference type="ARBA" id="ARBA00033756"/>
    </source>
</evidence>
<evidence type="ECO:0000313" key="19">
    <source>
        <dbReference type="EMBL" id="KAJ5350732.1"/>
    </source>
</evidence>
<evidence type="ECO:0000256" key="1">
    <source>
        <dbReference type="ARBA" id="ARBA00001055"/>
    </source>
</evidence>
<dbReference type="InterPro" id="IPR039569">
    <property type="entry name" value="FAS1-like_DH_region"/>
</dbReference>
<dbReference type="InterPro" id="IPR013565">
    <property type="entry name" value="Fas1/AflB-like_central"/>
</dbReference>
<dbReference type="Pfam" id="PF01575">
    <property type="entry name" value="MaoC_dehydratas"/>
    <property type="match status" value="1"/>
</dbReference>
<dbReference type="InterPro" id="IPR014043">
    <property type="entry name" value="Acyl_transferase_dom"/>
</dbReference>
<dbReference type="InterPro" id="IPR003965">
    <property type="entry name" value="Fatty_acid_synthase"/>
</dbReference>
<dbReference type="Pfam" id="PF00698">
    <property type="entry name" value="Acyl_transf_1"/>
    <property type="match status" value="1"/>
</dbReference>
<sequence>MDTPQIETMQYQWSASASVSPASTPPTPWEEVEPCSPVFEDVVLRVDSIKCTLKMPRGVARRGQELVQQFVSTAAVLEPLSAVELCCLFMQHIMQGKTEGRHGDLDVPVLHQVLNTLHVDLIHNENIHTFLASMNQDKSRDRPILKAYFEACKETRTPCAVGTSSLVADIGNGRAQIFALFNGQGVESYFDELLAAYDVYHPQLASFIQAISNTLTHLAKDDQFKALFPHGLDAYQWLQVPESRPSASYINSASVSFPLIGLSQFVQYAIACINLNQSPAESRHVFAGAIGHSQGIVVASFIAAADSWDSLCNAAQQAVELLFWIGCRCQQQVQLLSPGSTPSSCMLSVKGLPQADLQHHLDQLNVHLPTEEAVHLALVNGPEQLVVAGMPHSLRALDQVITKAYSQAKSAKPVSFSKRRPTVHTRLLAITAPFHSPYLQDAEAQLQNDLAALSLPGSRLAFPVFHTETAENLQQFENVVPHLIEMICTQRVQFEKVVNTTLTGITHVLDFGPGGEVGMGSLVNHQREGRGLRTLILGAAKGVTHSSSSALGFASELYAHNEPATFNSVWSDEFSPRLSQLTNDSHLVDTAFSRLLGVPPVMVAGMTPTTTSPAFAAAVMNAGYHVELACGGFPDRESMRRGILDTAAAIAPGRGITCNVIYANPRAMAWQIPLLVELSNSGVPITGLTIGAGIPSLEVIAGYLADLSLKHIALKPGSKEGIDGVLAIARAYPTFPIILQWTGGRGGGHHSSEDFHEPLLDRYAQIRSHGNVILVVGSGFGEADDTYPYLTGSWSHSFGRASMPVDGILLGSRVMTAKEAHTSAAVKEAIASTPGISNENWEQTSERSSGAGGIISVRSEMGEPIHKVATRGVMLWAELDKVVFSLPRNEQKDALLARKAYYIKRLNDDFQKVWFGRNAHGEVVDLHEMTYSEVWDRMIELLYLRAPQQYIDPSWRTLVWDYTHRLEERLGGSKAQPVLGNVQQLNEPEQLREALITQYPQACVDVLTTADVEYIHLLSRRRGQKPVPFITLFDEDFEYWFKKDSLWQSERLEAVLGQDVGRVCILHGPVAAQYTQRVDEPVQEILDGIHEKHVAWVLRDKYVGDRARIPSAEDRQLHNNSININNSPRWPVQGVHVIAEPSGTTLKYIVSQNPPSVESWLGLLANTTAAPWCRAIFTEQNIVQGRTVVQNPLLGLFSAKPGLVVEFCNIQDGYGTEIVLKEIERDGKGAEHLLAVASLRSNREGLVILTLSDRTVPGRSPANLNFLFDYQPCGGALSIREVMNDRNRRINQFYQSIWIGKQELPVTSDYVFRGQEVVLDRKTIRQFAQSISNRNPVYYNSRSDGTLVAPLDLAIAVAWKPLMSTVFPDVASGDILRLLHLGADIELCDGVTPLQEGDRLLSDGRLVSVMVKPGSGKVVEAEATIYRECTPVVRLKSKFIMIGSDYDNEPTFEIKEEKWRLPLDSKKHVALLQSRAWFHPEGKVELLDHIHHTLDIHTTSRTYSVGGESVPQLEVEGQVIWQSASTSESVILGSISFSNSAVGSRNPVTDYMERHGSPRSSDYCPLDAPRTLVEDLLITVPDAGSEYAHTSGDCNPIHLSSLFASYAGHDARVTHGMFTSGFVRGLVESHLARNDVARMRSWSCTFDSKVCAGDELAIKIDHTGMSGGKMLVAVQVHNVLTGIKVLSAQASIEQPKTAYIFTGQGSQQQSMGMSLSDGSPAAKEIWKTADDFFENTYGFSITQIVRNNPKELTVHFGGARGRAIRENYIALTFDAVDDEGKTICKPIFPNITPSTRYHRFRSVDGLLHETQFTQPALALMEIARFEDMRSRGVVEEASQFAGHSLGEYVALTAMGRIFSVQRVAGLVFYRGLSMQNAVQQDAQGATQYSMCAVNPTRVSKAFTQDDLSWCVAEVARQTGGLLEIVNYNVIHLQYVCAGDLRGLATLTELLNALASRSLSWQSKSDMQHFIQESLARLAVQSGPVVLQRGRATIPLKVNVPFHSSLLRPGVQSFRQFLSRNLAESSIQPERLVDKYIPNLTAKPFELSKTYVEGVLALTDSPVLENLLCNWESMENGEYDEKVMFPW</sequence>
<dbReference type="Gene3D" id="3.20.20.70">
    <property type="entry name" value="Aldolase class I"/>
    <property type="match status" value="1"/>
</dbReference>
<dbReference type="Gene3D" id="1.20.1050.120">
    <property type="match status" value="1"/>
</dbReference>
<evidence type="ECO:0000256" key="12">
    <source>
        <dbReference type="ARBA" id="ARBA00048462"/>
    </source>
</evidence>
<keyword evidence="8" id="KW-0456">Lyase</keyword>
<dbReference type="GO" id="GO:0005835">
    <property type="term" value="C:fatty acid synthase complex"/>
    <property type="evidence" value="ECO:0007669"/>
    <property type="project" value="UniProtKB-UniRule"/>
</dbReference>
<dbReference type="GO" id="GO:0016297">
    <property type="term" value="F:fatty acyl-[ACP] hydrolase activity"/>
    <property type="evidence" value="ECO:0007669"/>
    <property type="project" value="UniProtKB-EC"/>
</dbReference>
<keyword evidence="9" id="KW-0511">Multifunctional enzyme</keyword>
<dbReference type="Pfam" id="PF17951">
    <property type="entry name" value="FAS_meander"/>
    <property type="match status" value="1"/>
</dbReference>
<evidence type="ECO:0000256" key="6">
    <source>
        <dbReference type="ARBA" id="ARBA00023002"/>
    </source>
</evidence>
<comment type="catalytic activity">
    <reaction evidence="11">
        <text>acetyl-CoA + n malonyl-CoA + 2n NADPH + 4n H(+) = a long-chain-acyl-CoA + n CoA + n CO2 + 2n NADP(+).</text>
        <dbReference type="EC" id="2.3.1.86"/>
    </reaction>
</comment>
<dbReference type="InterPro" id="IPR016452">
    <property type="entry name" value="Fas1/AflB-like"/>
</dbReference>
<proteinExistence type="inferred from homology"/>
<gene>
    <name evidence="19" type="ORF">N7541_008459</name>
</gene>
<dbReference type="InterPro" id="IPR016036">
    <property type="entry name" value="Malonyl_transacylase_ACP-bd"/>
</dbReference>
<evidence type="ECO:0000256" key="4">
    <source>
        <dbReference type="ARBA" id="ARBA00022801"/>
    </source>
</evidence>
<dbReference type="SMART" id="SM00827">
    <property type="entry name" value="PKS_AT"/>
    <property type="match status" value="1"/>
</dbReference>
<dbReference type="InterPro" id="IPR001227">
    <property type="entry name" value="Ac_transferase_dom_sf"/>
</dbReference>
<evidence type="ECO:0000256" key="7">
    <source>
        <dbReference type="ARBA" id="ARBA00023027"/>
    </source>
</evidence>
<dbReference type="Gene3D" id="6.10.140.1400">
    <property type="match status" value="1"/>
</dbReference>
<dbReference type="Gene3D" id="6.20.240.10">
    <property type="match status" value="1"/>
</dbReference>
<dbReference type="Gene3D" id="3.40.366.10">
    <property type="entry name" value="Malonyl-Coenzyme A Acyl Carrier Protein, domain 2"/>
    <property type="match status" value="3"/>
</dbReference>